<evidence type="ECO:0000313" key="2">
    <source>
        <dbReference type="EMBL" id="SDJ23293.1"/>
    </source>
</evidence>
<dbReference type="CDD" id="cd06223">
    <property type="entry name" value="PRTases_typeI"/>
    <property type="match status" value="1"/>
</dbReference>
<dbReference type="InterPro" id="IPR000836">
    <property type="entry name" value="PRTase_dom"/>
</dbReference>
<feature type="domain" description="Phosphoribosyltransferase" evidence="1">
    <location>
        <begin position="15"/>
        <end position="198"/>
    </location>
</feature>
<dbReference type="SUPFAM" id="SSF53271">
    <property type="entry name" value="PRTase-like"/>
    <property type="match status" value="1"/>
</dbReference>
<dbReference type="STRING" id="571298.SAMN04488026_101439"/>
<dbReference type="Gene3D" id="3.30.1310.20">
    <property type="entry name" value="PRTase-like"/>
    <property type="match status" value="1"/>
</dbReference>
<keyword evidence="3" id="KW-1185">Reference proteome</keyword>
<dbReference type="GO" id="GO:0016740">
    <property type="term" value="F:transferase activity"/>
    <property type="evidence" value="ECO:0007669"/>
    <property type="project" value="UniProtKB-KW"/>
</dbReference>
<dbReference type="Pfam" id="PF00156">
    <property type="entry name" value="Pribosyltran"/>
    <property type="match status" value="1"/>
</dbReference>
<sequence length="220" mass="23796">MRSALFRDRTEAGRALGEAVREALRKLPGEPDPVVLALPRGGVPIGAEVARICSAPLDLLMVRKLGMPGQAELAVGAVVDGHDPQMVVNPEVLRMAGMTREDLIPIRDRELAELERRRQIYLPGRSPVSVEGRDAIVVDDGIATGATVRAALKGLAQRRARRVLLAVPVAPADTVADLRTRVGLVICLETPSPFWSVGAHYQRFDQVSDAEVVAYLRESS</sequence>
<dbReference type="RefSeq" id="WP_212635043.1">
    <property type="nucleotide sequence ID" value="NZ_FNEK01000014.1"/>
</dbReference>
<gene>
    <name evidence="2" type="ORF">SAMN04488026_101439</name>
</gene>
<dbReference type="AlphaFoldDB" id="A0A1G8S269"/>
<dbReference type="Proteomes" id="UP000199382">
    <property type="component" value="Unassembled WGS sequence"/>
</dbReference>
<accession>A0A1G8S269</accession>
<proteinExistence type="predicted"/>
<evidence type="ECO:0000313" key="3">
    <source>
        <dbReference type="Proteomes" id="UP000199382"/>
    </source>
</evidence>
<evidence type="ECO:0000259" key="1">
    <source>
        <dbReference type="Pfam" id="PF00156"/>
    </source>
</evidence>
<keyword evidence="2" id="KW-0808">Transferase</keyword>
<organism evidence="2 3">
    <name type="scientific">Aliiruegeria lutimaris</name>
    <dbReference type="NCBI Taxonomy" id="571298"/>
    <lineage>
        <taxon>Bacteria</taxon>
        <taxon>Pseudomonadati</taxon>
        <taxon>Pseudomonadota</taxon>
        <taxon>Alphaproteobacteria</taxon>
        <taxon>Rhodobacterales</taxon>
        <taxon>Roseobacteraceae</taxon>
        <taxon>Aliiruegeria</taxon>
    </lineage>
</organism>
<reference evidence="2 3" key="1">
    <citation type="submission" date="2016-10" db="EMBL/GenBank/DDBJ databases">
        <authorList>
            <person name="de Groot N.N."/>
        </authorList>
    </citation>
    <scope>NUCLEOTIDE SEQUENCE [LARGE SCALE GENOMIC DNA]</scope>
    <source>
        <strain evidence="2 3">DSM 25294</strain>
    </source>
</reference>
<name>A0A1G8S269_9RHOB</name>
<dbReference type="Gene3D" id="3.40.50.2020">
    <property type="match status" value="1"/>
</dbReference>
<dbReference type="InterPro" id="IPR029057">
    <property type="entry name" value="PRTase-like"/>
</dbReference>
<dbReference type="EMBL" id="FNEK01000014">
    <property type="protein sequence ID" value="SDJ23293.1"/>
    <property type="molecule type" value="Genomic_DNA"/>
</dbReference>
<protein>
    <submittedName>
        <fullName evidence="2">Putative phosphoribosyl transferase</fullName>
    </submittedName>
</protein>